<sequence length="226" mass="26004">MPNRVQNAKTEKVVTPSKIHILRSLKDWIEVCKNTKTDYRVIGSVAMVGALGKFHRIPGDLDVLYDKRNEERINRALEDKRYKRVSAGNPQNLFPKDLPRYIKGSQIIEPRKADFSGEEIFITLKAPIPLMPAPLRPTVRLKFGKEMSKSITYRINGVVFKSLSKEALWVGLNTIRIFKRKDDMRLNLKIGDQELLTPTINKRRIDSIYLDKPGVYWNNIPLVTAC</sequence>
<dbReference type="STRING" id="1797516.A3D26_01905"/>
<organism evidence="1 2">
    <name type="scientific">Candidatus Blackburnbacteria bacterium RIFCSPHIGHO2_02_FULL_44_20</name>
    <dbReference type="NCBI Taxonomy" id="1797516"/>
    <lineage>
        <taxon>Bacteria</taxon>
        <taxon>Candidatus Blackburniibacteriota</taxon>
    </lineage>
</organism>
<name>A0A1G1VA81_9BACT</name>
<evidence type="ECO:0008006" key="3">
    <source>
        <dbReference type="Google" id="ProtNLM"/>
    </source>
</evidence>
<dbReference type="Gene3D" id="3.30.460.40">
    <property type="match status" value="1"/>
</dbReference>
<dbReference type="EMBL" id="MHBZ01000001">
    <property type="protein sequence ID" value="OGY12360.1"/>
    <property type="molecule type" value="Genomic_DNA"/>
</dbReference>
<evidence type="ECO:0000313" key="2">
    <source>
        <dbReference type="Proteomes" id="UP000178319"/>
    </source>
</evidence>
<gene>
    <name evidence="1" type="ORF">A3D26_01905</name>
</gene>
<dbReference type="Proteomes" id="UP000178319">
    <property type="component" value="Unassembled WGS sequence"/>
</dbReference>
<accession>A0A1G1VA81</accession>
<reference evidence="1 2" key="1">
    <citation type="journal article" date="2016" name="Nat. Commun.">
        <title>Thousands of microbial genomes shed light on interconnected biogeochemical processes in an aquifer system.</title>
        <authorList>
            <person name="Anantharaman K."/>
            <person name="Brown C.T."/>
            <person name="Hug L.A."/>
            <person name="Sharon I."/>
            <person name="Castelle C.J."/>
            <person name="Probst A.J."/>
            <person name="Thomas B.C."/>
            <person name="Singh A."/>
            <person name="Wilkins M.J."/>
            <person name="Karaoz U."/>
            <person name="Brodie E.L."/>
            <person name="Williams K.H."/>
            <person name="Hubbard S.S."/>
            <person name="Banfield J.F."/>
        </authorList>
    </citation>
    <scope>NUCLEOTIDE SEQUENCE [LARGE SCALE GENOMIC DNA]</scope>
</reference>
<evidence type="ECO:0000313" key="1">
    <source>
        <dbReference type="EMBL" id="OGY12360.1"/>
    </source>
</evidence>
<proteinExistence type="predicted"/>
<comment type="caution">
    <text evidence="1">The sequence shown here is derived from an EMBL/GenBank/DDBJ whole genome shotgun (WGS) entry which is preliminary data.</text>
</comment>
<dbReference type="AlphaFoldDB" id="A0A1G1VA81"/>
<protein>
    <recommendedName>
        <fullName evidence="3">LicD family protein</fullName>
    </recommendedName>
</protein>